<keyword evidence="3" id="KW-1185">Reference proteome</keyword>
<dbReference type="OrthoDB" id="204784at2759"/>
<evidence type="ECO:0000313" key="2">
    <source>
        <dbReference type="EMBL" id="TEB37510.1"/>
    </source>
</evidence>
<feature type="compositionally biased region" description="Low complexity" evidence="1">
    <location>
        <begin position="147"/>
        <end position="156"/>
    </location>
</feature>
<dbReference type="STRING" id="71717.A0A4Y7TTL1"/>
<name>A0A4Y7TTL1_COPMI</name>
<evidence type="ECO:0000256" key="1">
    <source>
        <dbReference type="SAM" id="MobiDB-lite"/>
    </source>
</evidence>
<dbReference type="AlphaFoldDB" id="A0A4Y7TTL1"/>
<dbReference type="Proteomes" id="UP000298030">
    <property type="component" value="Unassembled WGS sequence"/>
</dbReference>
<dbReference type="EMBL" id="QPFP01000004">
    <property type="protein sequence ID" value="TEB37510.1"/>
    <property type="molecule type" value="Genomic_DNA"/>
</dbReference>
<reference evidence="2 3" key="1">
    <citation type="journal article" date="2019" name="Nat. Ecol. Evol.">
        <title>Megaphylogeny resolves global patterns of mushroom evolution.</title>
        <authorList>
            <person name="Varga T."/>
            <person name="Krizsan K."/>
            <person name="Foldi C."/>
            <person name="Dima B."/>
            <person name="Sanchez-Garcia M."/>
            <person name="Sanchez-Ramirez S."/>
            <person name="Szollosi G.J."/>
            <person name="Szarkandi J.G."/>
            <person name="Papp V."/>
            <person name="Albert L."/>
            <person name="Andreopoulos W."/>
            <person name="Angelini C."/>
            <person name="Antonin V."/>
            <person name="Barry K.W."/>
            <person name="Bougher N.L."/>
            <person name="Buchanan P."/>
            <person name="Buyck B."/>
            <person name="Bense V."/>
            <person name="Catcheside P."/>
            <person name="Chovatia M."/>
            <person name="Cooper J."/>
            <person name="Damon W."/>
            <person name="Desjardin D."/>
            <person name="Finy P."/>
            <person name="Geml J."/>
            <person name="Haridas S."/>
            <person name="Hughes K."/>
            <person name="Justo A."/>
            <person name="Karasinski D."/>
            <person name="Kautmanova I."/>
            <person name="Kiss B."/>
            <person name="Kocsube S."/>
            <person name="Kotiranta H."/>
            <person name="LaButti K.M."/>
            <person name="Lechner B.E."/>
            <person name="Liimatainen K."/>
            <person name="Lipzen A."/>
            <person name="Lukacs Z."/>
            <person name="Mihaltcheva S."/>
            <person name="Morgado L.N."/>
            <person name="Niskanen T."/>
            <person name="Noordeloos M.E."/>
            <person name="Ohm R.A."/>
            <person name="Ortiz-Santana B."/>
            <person name="Ovrebo C."/>
            <person name="Racz N."/>
            <person name="Riley R."/>
            <person name="Savchenko A."/>
            <person name="Shiryaev A."/>
            <person name="Soop K."/>
            <person name="Spirin V."/>
            <person name="Szebenyi C."/>
            <person name="Tomsovsky M."/>
            <person name="Tulloss R.E."/>
            <person name="Uehling J."/>
            <person name="Grigoriev I.V."/>
            <person name="Vagvolgyi C."/>
            <person name="Papp T."/>
            <person name="Martin F.M."/>
            <person name="Miettinen O."/>
            <person name="Hibbett D.S."/>
            <person name="Nagy L.G."/>
        </authorList>
    </citation>
    <scope>NUCLEOTIDE SEQUENCE [LARGE SCALE GENOMIC DNA]</scope>
    <source>
        <strain evidence="2 3">FP101781</strain>
    </source>
</reference>
<feature type="region of interest" description="Disordered" evidence="1">
    <location>
        <begin position="103"/>
        <end position="156"/>
    </location>
</feature>
<accession>A0A4Y7TTL1</accession>
<organism evidence="2 3">
    <name type="scientific">Coprinellus micaceus</name>
    <name type="common">Glistening ink-cap mushroom</name>
    <name type="synonym">Coprinus micaceus</name>
    <dbReference type="NCBI Taxonomy" id="71717"/>
    <lineage>
        <taxon>Eukaryota</taxon>
        <taxon>Fungi</taxon>
        <taxon>Dikarya</taxon>
        <taxon>Basidiomycota</taxon>
        <taxon>Agaricomycotina</taxon>
        <taxon>Agaricomycetes</taxon>
        <taxon>Agaricomycetidae</taxon>
        <taxon>Agaricales</taxon>
        <taxon>Agaricineae</taxon>
        <taxon>Psathyrellaceae</taxon>
        <taxon>Coprinellus</taxon>
    </lineage>
</organism>
<feature type="compositionally biased region" description="Acidic residues" evidence="1">
    <location>
        <begin position="135"/>
        <end position="146"/>
    </location>
</feature>
<protein>
    <submittedName>
        <fullName evidence="2">Uncharacterized protein</fullName>
    </submittedName>
</protein>
<comment type="caution">
    <text evidence="2">The sequence shown here is derived from an EMBL/GenBank/DDBJ whole genome shotgun (WGS) entry which is preliminary data.</text>
</comment>
<proteinExistence type="predicted"/>
<sequence>MHPVLAEIVQKHYAAEKARDPNQGRRTTVLRALHKNWPPAPPPTDAQDIELGDIDEDLFDYLVEDDAPGILIRTDYSNDEAWAAFHAKLLSSEQDILTSLLPPAAEGEAGPSISTSTSTSSGPPQDVDMIPAETAEGEESDDESDDSPPTSIISIINPELPEERRLFQKISNIAALQMINDVNLRSAPPRPQGTKKVQPPHPLIDLNDWQEIYTGKTIWIYDAKSVADESVRLVSSAGDVYGTATGDSWRARVSHIPELQFNMTYLGMQVNFGGLDRWDFPERERNLRESTNL</sequence>
<gene>
    <name evidence="2" type="ORF">FA13DRAFT_1786635</name>
</gene>
<feature type="compositionally biased region" description="Low complexity" evidence="1">
    <location>
        <begin position="112"/>
        <end position="121"/>
    </location>
</feature>
<evidence type="ECO:0000313" key="3">
    <source>
        <dbReference type="Proteomes" id="UP000298030"/>
    </source>
</evidence>